<dbReference type="InterPro" id="IPR036249">
    <property type="entry name" value="Thioredoxin-like_sf"/>
</dbReference>
<dbReference type="Pfam" id="PF13511">
    <property type="entry name" value="DUF4124"/>
    <property type="match status" value="1"/>
</dbReference>
<sequence>MRGRHRGQPGVGAQQVYRIVGPDGRVTFSDRPPENAAKAAPAPTVAMPSGGGGASTGASLPFELRNVANRYPVTLYSGNDCGPCASGRNFLSSRGIPFSERTVTTADDIDALKRMSGAARLPFLTIGGQQINGFSEPEWAQFLDAAGYPRSSRLPSGYRNPPAAPLVAVQQTGVQQPSAEAAPSNQPPQAQVPSTDPAPSGIRF</sequence>
<reference evidence="4 5" key="1">
    <citation type="submission" date="2020-05" db="EMBL/GenBank/DDBJ databases">
        <title>Ramlibacter rhizophilus sp. nov., isolated from rhizosphere soil of national flower Mugunghwa from South Korea.</title>
        <authorList>
            <person name="Zheng-Fei Y."/>
            <person name="Huan T."/>
        </authorList>
    </citation>
    <scope>NUCLEOTIDE SEQUENCE [LARGE SCALE GENOMIC DNA]</scope>
    <source>
        <strain evidence="4 5">H242</strain>
    </source>
</reference>
<dbReference type="InterPro" id="IPR002109">
    <property type="entry name" value="Glutaredoxin"/>
</dbReference>
<proteinExistence type="predicted"/>
<feature type="domain" description="Glutaredoxin" evidence="2">
    <location>
        <begin position="73"/>
        <end position="130"/>
    </location>
</feature>
<feature type="region of interest" description="Disordered" evidence="1">
    <location>
        <begin position="153"/>
        <end position="204"/>
    </location>
</feature>
<feature type="compositionally biased region" description="Polar residues" evidence="1">
    <location>
        <begin position="169"/>
        <end position="194"/>
    </location>
</feature>
<name>A0ABX6PA64_9BURK</name>
<gene>
    <name evidence="4" type="ORF">HK414_15685</name>
</gene>
<evidence type="ECO:0000313" key="4">
    <source>
        <dbReference type="EMBL" id="QJW85831.1"/>
    </source>
</evidence>
<evidence type="ECO:0000259" key="2">
    <source>
        <dbReference type="Pfam" id="PF00462"/>
    </source>
</evidence>
<accession>A0ABX6PA64</accession>
<protein>
    <submittedName>
        <fullName evidence="4">DUF4124 domain-containing protein</fullName>
    </submittedName>
</protein>
<organism evidence="4 5">
    <name type="scientific">Ramlibacter terrae</name>
    <dbReference type="NCBI Taxonomy" id="2732511"/>
    <lineage>
        <taxon>Bacteria</taxon>
        <taxon>Pseudomonadati</taxon>
        <taxon>Pseudomonadota</taxon>
        <taxon>Betaproteobacteria</taxon>
        <taxon>Burkholderiales</taxon>
        <taxon>Comamonadaceae</taxon>
        <taxon>Ramlibacter</taxon>
    </lineage>
</organism>
<reference evidence="4 5" key="2">
    <citation type="submission" date="2020-05" db="EMBL/GenBank/DDBJ databases">
        <authorList>
            <person name="Khan S.A."/>
            <person name="Jeon C.O."/>
            <person name="Chun B.H."/>
        </authorList>
    </citation>
    <scope>NUCLEOTIDE SEQUENCE [LARGE SCALE GENOMIC DNA]</scope>
    <source>
        <strain evidence="4 5">H242</strain>
    </source>
</reference>
<dbReference type="Gene3D" id="3.40.30.10">
    <property type="entry name" value="Glutaredoxin"/>
    <property type="match status" value="1"/>
</dbReference>
<dbReference type="InterPro" id="IPR025392">
    <property type="entry name" value="DUF4124"/>
</dbReference>
<feature type="compositionally biased region" description="Low complexity" evidence="1">
    <location>
        <begin position="34"/>
        <end position="48"/>
    </location>
</feature>
<evidence type="ECO:0000313" key="5">
    <source>
        <dbReference type="Proteomes" id="UP000500826"/>
    </source>
</evidence>
<dbReference type="EMBL" id="CP053418">
    <property type="protein sequence ID" value="QJW85831.1"/>
    <property type="molecule type" value="Genomic_DNA"/>
</dbReference>
<evidence type="ECO:0000259" key="3">
    <source>
        <dbReference type="Pfam" id="PF13511"/>
    </source>
</evidence>
<feature type="domain" description="DUF4124" evidence="3">
    <location>
        <begin position="9"/>
        <end position="44"/>
    </location>
</feature>
<dbReference type="Pfam" id="PF00462">
    <property type="entry name" value="Glutaredoxin"/>
    <property type="match status" value="1"/>
</dbReference>
<dbReference type="CDD" id="cd02976">
    <property type="entry name" value="NrdH"/>
    <property type="match status" value="1"/>
</dbReference>
<dbReference type="PROSITE" id="PS51354">
    <property type="entry name" value="GLUTAREDOXIN_2"/>
    <property type="match status" value="1"/>
</dbReference>
<keyword evidence="5" id="KW-1185">Reference proteome</keyword>
<dbReference type="Proteomes" id="UP000500826">
    <property type="component" value="Chromosome"/>
</dbReference>
<evidence type="ECO:0000256" key="1">
    <source>
        <dbReference type="SAM" id="MobiDB-lite"/>
    </source>
</evidence>
<feature type="region of interest" description="Disordered" evidence="1">
    <location>
        <begin position="1"/>
        <end position="54"/>
    </location>
</feature>
<dbReference type="SUPFAM" id="SSF52833">
    <property type="entry name" value="Thioredoxin-like"/>
    <property type="match status" value="1"/>
</dbReference>